<dbReference type="RefSeq" id="WP_281754577.1">
    <property type="nucleotide sequence ID" value="NZ_BRVP01000013.1"/>
</dbReference>
<feature type="domain" description="Protein FecR C-terminal" evidence="3">
    <location>
        <begin position="255"/>
        <end position="322"/>
    </location>
</feature>
<feature type="transmembrane region" description="Helical" evidence="1">
    <location>
        <begin position="87"/>
        <end position="106"/>
    </location>
</feature>
<keyword evidence="1" id="KW-0472">Membrane</keyword>
<name>A0A9W6EVV1_9FLAO</name>
<gene>
    <name evidence="4" type="ORF">NBRC110019_20120</name>
</gene>
<dbReference type="PANTHER" id="PTHR30273">
    <property type="entry name" value="PERIPLASMIC SIGNAL SENSOR AND SIGMA FACTOR ACTIVATOR FECR-RELATED"/>
    <property type="match status" value="1"/>
</dbReference>
<dbReference type="InterPro" id="IPR012373">
    <property type="entry name" value="Ferrdict_sens_TM"/>
</dbReference>
<dbReference type="InterPro" id="IPR032508">
    <property type="entry name" value="FecR_C"/>
</dbReference>
<evidence type="ECO:0000256" key="1">
    <source>
        <dbReference type="SAM" id="Phobius"/>
    </source>
</evidence>
<evidence type="ECO:0000259" key="3">
    <source>
        <dbReference type="Pfam" id="PF16344"/>
    </source>
</evidence>
<dbReference type="PANTHER" id="PTHR30273:SF2">
    <property type="entry name" value="PROTEIN FECR"/>
    <property type="match status" value="1"/>
</dbReference>
<dbReference type="Pfam" id="PF04773">
    <property type="entry name" value="FecR"/>
    <property type="match status" value="1"/>
</dbReference>
<keyword evidence="5" id="KW-1185">Reference proteome</keyword>
<organism evidence="4 5">
    <name type="scientific">Neptunitalea chrysea</name>
    <dbReference type="NCBI Taxonomy" id="1647581"/>
    <lineage>
        <taxon>Bacteria</taxon>
        <taxon>Pseudomonadati</taxon>
        <taxon>Bacteroidota</taxon>
        <taxon>Flavobacteriia</taxon>
        <taxon>Flavobacteriales</taxon>
        <taxon>Flavobacteriaceae</taxon>
        <taxon>Neptunitalea</taxon>
    </lineage>
</organism>
<sequence length="326" mass="37466">MKEQLNTLWNKYANRTATRKELETFLELLENNQASEEVTQWMEQKWNTATMPAEVTQVRNKVWNNITTTIQTKATPKKSKVFRLHTWYKVAAAVVLLIGVGSMAYFGTNIYNALSYDSVSVAANENPQQFTLPDGSEVWLNSGTTLYYDKSFQENRFSKLDGEAFFKVTKNKERPFIIKTGDISTRVVGTQFNVKEDKNHIKVTVTEGEVRVYNQKDTLQLTPNKQGVYALNSQQLTEQPVNAFLYGLWQKEEIELNSVTMKDFAVALETVFHVKTQFADEKAKEVLMSFSFSKTESIENIIARINIINEVQLTQKQHMITIKKVE</sequence>
<dbReference type="Proteomes" id="UP001143545">
    <property type="component" value="Unassembled WGS sequence"/>
</dbReference>
<comment type="caution">
    <text evidence="4">The sequence shown here is derived from an EMBL/GenBank/DDBJ whole genome shotgun (WGS) entry which is preliminary data.</text>
</comment>
<dbReference type="EMBL" id="BRVP01000013">
    <property type="protein sequence ID" value="GLB52972.1"/>
    <property type="molecule type" value="Genomic_DNA"/>
</dbReference>
<evidence type="ECO:0000313" key="4">
    <source>
        <dbReference type="EMBL" id="GLB52972.1"/>
    </source>
</evidence>
<evidence type="ECO:0000313" key="5">
    <source>
        <dbReference type="Proteomes" id="UP001143545"/>
    </source>
</evidence>
<proteinExistence type="predicted"/>
<dbReference type="Gene3D" id="3.55.50.30">
    <property type="match status" value="1"/>
</dbReference>
<reference evidence="4" key="1">
    <citation type="submission" date="2022-07" db="EMBL/GenBank/DDBJ databases">
        <title>Taxonomy of Novel Oxalotrophic and Methylotrophic Bacteria.</title>
        <authorList>
            <person name="Sahin N."/>
            <person name="Tani A."/>
        </authorList>
    </citation>
    <scope>NUCLEOTIDE SEQUENCE</scope>
    <source>
        <strain evidence="4">AM327</strain>
    </source>
</reference>
<dbReference type="GO" id="GO:0016989">
    <property type="term" value="F:sigma factor antagonist activity"/>
    <property type="evidence" value="ECO:0007669"/>
    <property type="project" value="TreeGrafter"/>
</dbReference>
<dbReference type="PIRSF" id="PIRSF018266">
    <property type="entry name" value="FecR"/>
    <property type="match status" value="1"/>
</dbReference>
<dbReference type="Pfam" id="PF16344">
    <property type="entry name" value="FecR_C"/>
    <property type="match status" value="1"/>
</dbReference>
<dbReference type="InterPro" id="IPR006860">
    <property type="entry name" value="FecR"/>
</dbReference>
<feature type="domain" description="FecR protein" evidence="2">
    <location>
        <begin position="126"/>
        <end position="211"/>
    </location>
</feature>
<dbReference type="Gene3D" id="2.60.120.1440">
    <property type="match status" value="1"/>
</dbReference>
<protein>
    <submittedName>
        <fullName evidence="4">Iron dicitrate transporter FecR</fullName>
    </submittedName>
</protein>
<accession>A0A9W6EVV1</accession>
<dbReference type="AlphaFoldDB" id="A0A9W6EVV1"/>
<keyword evidence="1" id="KW-0812">Transmembrane</keyword>
<keyword evidence="1" id="KW-1133">Transmembrane helix</keyword>
<evidence type="ECO:0000259" key="2">
    <source>
        <dbReference type="Pfam" id="PF04773"/>
    </source>
</evidence>